<gene>
    <name evidence="1" type="ORF">D0907_02305</name>
</gene>
<dbReference type="GeneID" id="99504273"/>
<proteinExistence type="predicted"/>
<organism evidence="1 2">
    <name type="scientific">Pseudoalteromonas lipolytica</name>
    <dbReference type="NCBI Taxonomy" id="570156"/>
    <lineage>
        <taxon>Bacteria</taxon>
        <taxon>Pseudomonadati</taxon>
        <taxon>Pseudomonadota</taxon>
        <taxon>Gammaproteobacteria</taxon>
        <taxon>Alteromonadales</taxon>
        <taxon>Pseudoalteromonadaceae</taxon>
        <taxon>Pseudoalteromonas</taxon>
    </lineage>
</organism>
<accession>A0AAD0RXW5</accession>
<evidence type="ECO:0000313" key="1">
    <source>
        <dbReference type="EMBL" id="AXV64183.1"/>
    </source>
</evidence>
<protein>
    <submittedName>
        <fullName evidence="1">Uncharacterized protein</fullName>
    </submittedName>
</protein>
<reference evidence="1 2" key="1">
    <citation type="submission" date="2018-08" db="EMBL/GenBank/DDBJ databases">
        <title>Draft genome sequence of Pseudoalteromonas donghaensis HJ51.</title>
        <authorList>
            <person name="Oh J."/>
            <person name="Roh D."/>
        </authorList>
    </citation>
    <scope>NUCLEOTIDE SEQUENCE [LARGE SCALE GENOMIC DNA]</scope>
    <source>
        <strain evidence="1 2">HJ51</strain>
    </source>
</reference>
<dbReference type="AlphaFoldDB" id="A0AAD0RXW5"/>
<name>A0AAD0RXW5_9GAMM</name>
<dbReference type="RefSeq" id="WP_118843962.1">
    <property type="nucleotide sequence ID" value="NZ_CP032090.1"/>
</dbReference>
<dbReference type="Proteomes" id="UP000264605">
    <property type="component" value="Chromosome"/>
</dbReference>
<evidence type="ECO:0000313" key="2">
    <source>
        <dbReference type="Proteomes" id="UP000264605"/>
    </source>
</evidence>
<dbReference type="KEGG" id="pdj:D0907_02305"/>
<dbReference type="EMBL" id="CP032090">
    <property type="protein sequence ID" value="AXV64183.1"/>
    <property type="molecule type" value="Genomic_DNA"/>
</dbReference>
<sequence>MNNYLAHILIFQVNEYLKKNIPCYFNENLGFSKSKSESLKEHLFSLSLDKATEYLCEYGYPLNPSEEEIHFAKWLSVELLTVYLRTPEVTNDTVYTSLHCVNCGVVAQQISNPLKLNCFKTYFIETLLGSSLPLNLRKALLVTALASGSHSLTTLGGI</sequence>